<keyword evidence="3" id="KW-0808">Transferase</keyword>
<dbReference type="EMBL" id="JASFZW010000005">
    <property type="protein sequence ID" value="KAK2078183.1"/>
    <property type="molecule type" value="Genomic_DNA"/>
</dbReference>
<keyword evidence="5" id="KW-0418">Kinase</keyword>
<gene>
    <name evidence="13" type="ORF">QBZ16_004051</name>
</gene>
<dbReference type="AlphaFoldDB" id="A0AAD9MLH9"/>
<evidence type="ECO:0000313" key="14">
    <source>
        <dbReference type="Proteomes" id="UP001255856"/>
    </source>
</evidence>
<reference evidence="13" key="1">
    <citation type="submission" date="2021-01" db="EMBL/GenBank/DDBJ databases">
        <authorList>
            <person name="Eckstrom K.M.E."/>
        </authorList>
    </citation>
    <scope>NUCLEOTIDE SEQUENCE</scope>
    <source>
        <strain evidence="13">UVCC 0001</strain>
    </source>
</reference>
<evidence type="ECO:0000256" key="9">
    <source>
        <dbReference type="PROSITE-ProRule" id="PRU10141"/>
    </source>
</evidence>
<name>A0AAD9MLH9_PROWI</name>
<feature type="binding site" evidence="9">
    <location>
        <position position="58"/>
    </location>
    <ligand>
        <name>ATP</name>
        <dbReference type="ChEBI" id="CHEBI:30616"/>
    </ligand>
</feature>
<dbReference type="Gene3D" id="1.10.287.1490">
    <property type="match status" value="1"/>
</dbReference>
<dbReference type="PANTHER" id="PTHR22967">
    <property type="entry name" value="SERINE/THREONINE PROTEIN KINASE"/>
    <property type="match status" value="1"/>
</dbReference>
<dbReference type="InterPro" id="IPR011009">
    <property type="entry name" value="Kinase-like_dom_sf"/>
</dbReference>
<keyword evidence="10" id="KW-0175">Coiled coil</keyword>
<evidence type="ECO:0000259" key="12">
    <source>
        <dbReference type="PROSITE" id="PS50011"/>
    </source>
</evidence>
<dbReference type="PROSITE" id="PS00108">
    <property type="entry name" value="PROTEIN_KINASE_ST"/>
    <property type="match status" value="1"/>
</dbReference>
<keyword evidence="14" id="KW-1185">Reference proteome</keyword>
<feature type="compositionally biased region" description="Basic residues" evidence="11">
    <location>
        <begin position="348"/>
        <end position="366"/>
    </location>
</feature>
<organism evidence="13 14">
    <name type="scientific">Prototheca wickerhamii</name>
    <dbReference type="NCBI Taxonomy" id="3111"/>
    <lineage>
        <taxon>Eukaryota</taxon>
        <taxon>Viridiplantae</taxon>
        <taxon>Chlorophyta</taxon>
        <taxon>core chlorophytes</taxon>
        <taxon>Trebouxiophyceae</taxon>
        <taxon>Chlorellales</taxon>
        <taxon>Chlorellaceae</taxon>
        <taxon>Prototheca</taxon>
    </lineage>
</organism>
<feature type="compositionally biased region" description="Low complexity" evidence="11">
    <location>
        <begin position="368"/>
        <end position="383"/>
    </location>
</feature>
<feature type="region of interest" description="Disordered" evidence="11">
    <location>
        <begin position="575"/>
        <end position="642"/>
    </location>
</feature>
<keyword evidence="6 9" id="KW-0067">ATP-binding</keyword>
<evidence type="ECO:0000256" key="6">
    <source>
        <dbReference type="ARBA" id="ARBA00022840"/>
    </source>
</evidence>
<dbReference type="Proteomes" id="UP001255856">
    <property type="component" value="Unassembled WGS sequence"/>
</dbReference>
<feature type="compositionally biased region" description="Polar residues" evidence="11">
    <location>
        <begin position="398"/>
        <end position="408"/>
    </location>
</feature>
<feature type="compositionally biased region" description="Low complexity" evidence="11">
    <location>
        <begin position="604"/>
        <end position="622"/>
    </location>
</feature>
<dbReference type="PROSITE" id="PS50011">
    <property type="entry name" value="PROTEIN_KINASE_DOM"/>
    <property type="match status" value="1"/>
</dbReference>
<feature type="region of interest" description="Disordered" evidence="11">
    <location>
        <begin position="456"/>
        <end position="495"/>
    </location>
</feature>
<accession>A0AAD9MLH9</accession>
<dbReference type="GO" id="GO:0005737">
    <property type="term" value="C:cytoplasm"/>
    <property type="evidence" value="ECO:0007669"/>
    <property type="project" value="TreeGrafter"/>
</dbReference>
<keyword evidence="2" id="KW-0723">Serine/threonine-protein kinase</keyword>
<dbReference type="Gene3D" id="1.10.510.10">
    <property type="entry name" value="Transferase(Phosphotransferase) domain 1"/>
    <property type="match status" value="1"/>
</dbReference>
<evidence type="ECO:0000256" key="11">
    <source>
        <dbReference type="SAM" id="MobiDB-lite"/>
    </source>
</evidence>
<dbReference type="PROSITE" id="PS00107">
    <property type="entry name" value="PROTEIN_KINASE_ATP"/>
    <property type="match status" value="1"/>
</dbReference>
<dbReference type="Pfam" id="PF00069">
    <property type="entry name" value="Pkinase"/>
    <property type="match status" value="1"/>
</dbReference>
<evidence type="ECO:0000256" key="7">
    <source>
        <dbReference type="ARBA" id="ARBA00047899"/>
    </source>
</evidence>
<feature type="compositionally biased region" description="Polar residues" evidence="11">
    <location>
        <begin position="471"/>
        <end position="486"/>
    </location>
</feature>
<feature type="compositionally biased region" description="Low complexity" evidence="11">
    <location>
        <begin position="325"/>
        <end position="347"/>
    </location>
</feature>
<evidence type="ECO:0000256" key="4">
    <source>
        <dbReference type="ARBA" id="ARBA00022741"/>
    </source>
</evidence>
<dbReference type="InterPro" id="IPR000719">
    <property type="entry name" value="Prot_kinase_dom"/>
</dbReference>
<evidence type="ECO:0000313" key="13">
    <source>
        <dbReference type="EMBL" id="KAK2078183.1"/>
    </source>
</evidence>
<dbReference type="InterPro" id="IPR017441">
    <property type="entry name" value="Protein_kinase_ATP_BS"/>
</dbReference>
<evidence type="ECO:0000256" key="10">
    <source>
        <dbReference type="SAM" id="Coils"/>
    </source>
</evidence>
<dbReference type="InterPro" id="IPR008271">
    <property type="entry name" value="Ser/Thr_kinase_AS"/>
</dbReference>
<dbReference type="EC" id="2.7.11.1" evidence="1"/>
<feature type="region of interest" description="Disordered" evidence="11">
    <location>
        <begin position="297"/>
        <end position="408"/>
    </location>
</feature>
<evidence type="ECO:0000256" key="1">
    <source>
        <dbReference type="ARBA" id="ARBA00012513"/>
    </source>
</evidence>
<dbReference type="GO" id="GO:0005524">
    <property type="term" value="F:ATP binding"/>
    <property type="evidence" value="ECO:0007669"/>
    <property type="project" value="UniProtKB-UniRule"/>
</dbReference>
<keyword evidence="4 9" id="KW-0547">Nucleotide-binding</keyword>
<evidence type="ECO:0000256" key="5">
    <source>
        <dbReference type="ARBA" id="ARBA00022777"/>
    </source>
</evidence>
<proteinExistence type="predicted"/>
<feature type="domain" description="Protein kinase" evidence="12">
    <location>
        <begin position="29"/>
        <end position="296"/>
    </location>
</feature>
<protein>
    <recommendedName>
        <fullName evidence="1">non-specific serine/threonine protein kinase</fullName>
        <ecNumber evidence="1">2.7.11.1</ecNumber>
    </recommendedName>
</protein>
<comment type="catalytic activity">
    <reaction evidence="7">
        <text>L-threonyl-[protein] + ATP = O-phospho-L-threonyl-[protein] + ADP + H(+)</text>
        <dbReference type="Rhea" id="RHEA:46608"/>
        <dbReference type="Rhea" id="RHEA-COMP:11060"/>
        <dbReference type="Rhea" id="RHEA-COMP:11605"/>
        <dbReference type="ChEBI" id="CHEBI:15378"/>
        <dbReference type="ChEBI" id="CHEBI:30013"/>
        <dbReference type="ChEBI" id="CHEBI:30616"/>
        <dbReference type="ChEBI" id="CHEBI:61977"/>
        <dbReference type="ChEBI" id="CHEBI:456216"/>
        <dbReference type="EC" id="2.7.11.1"/>
    </reaction>
</comment>
<dbReference type="PANTHER" id="PTHR22967:SF57">
    <property type="entry name" value="AUXILIN, ISOFORM A-RELATED"/>
    <property type="match status" value="1"/>
</dbReference>
<evidence type="ECO:0000256" key="3">
    <source>
        <dbReference type="ARBA" id="ARBA00022679"/>
    </source>
</evidence>
<dbReference type="GO" id="GO:0004674">
    <property type="term" value="F:protein serine/threonine kinase activity"/>
    <property type="evidence" value="ECO:0007669"/>
    <property type="project" value="UniProtKB-KW"/>
</dbReference>
<evidence type="ECO:0000256" key="2">
    <source>
        <dbReference type="ARBA" id="ARBA00022527"/>
    </source>
</evidence>
<evidence type="ECO:0000256" key="8">
    <source>
        <dbReference type="ARBA" id="ARBA00048679"/>
    </source>
</evidence>
<dbReference type="SUPFAM" id="SSF56112">
    <property type="entry name" value="Protein kinase-like (PK-like)"/>
    <property type="match status" value="1"/>
</dbReference>
<comment type="catalytic activity">
    <reaction evidence="8">
        <text>L-seryl-[protein] + ATP = O-phospho-L-seryl-[protein] + ADP + H(+)</text>
        <dbReference type="Rhea" id="RHEA:17989"/>
        <dbReference type="Rhea" id="RHEA-COMP:9863"/>
        <dbReference type="Rhea" id="RHEA-COMP:11604"/>
        <dbReference type="ChEBI" id="CHEBI:15378"/>
        <dbReference type="ChEBI" id="CHEBI:29999"/>
        <dbReference type="ChEBI" id="CHEBI:30616"/>
        <dbReference type="ChEBI" id="CHEBI:83421"/>
        <dbReference type="ChEBI" id="CHEBI:456216"/>
        <dbReference type="EC" id="2.7.11.1"/>
    </reaction>
</comment>
<feature type="compositionally biased region" description="Low complexity" evidence="11">
    <location>
        <begin position="578"/>
        <end position="588"/>
    </location>
</feature>
<dbReference type="SMART" id="SM00220">
    <property type="entry name" value="S_TKc"/>
    <property type="match status" value="1"/>
</dbReference>
<comment type="caution">
    <text evidence="13">The sequence shown here is derived from an EMBL/GenBank/DDBJ whole genome shotgun (WGS) entry which is preliminary data.</text>
</comment>
<feature type="coiled-coil region" evidence="10">
    <location>
        <begin position="500"/>
        <end position="545"/>
    </location>
</feature>
<sequence length="642" mass="69039">MNLLRSIGKKKDAVGDLSGRLLTIDGRTVKVETIVGEGGFATIYRVADAATRELMALKHFRLGGNEELVSSVYREIGIMDELKECPQTLSLIAAEFGPDNNEAFVLMEYCQGNLASYLHQQGKPLELEVALSIFWEICLGVRALHSLDPPCAHRDIKAENVLLHADGRWLLCDFGSTSSKQQTYTASGDIALMEEEVRKNTTPAYRAPEMWDLFSRDFIGLKVDIWALGCLCFFLCFGRLPFDGDAKLQILNGQYSIPEHAPGSLKRLLRGMLTVDVGRRWDINLVLQQIGAMDGLEDSIPSPIQEEPPARPPPVKSRASREAPRSAATVPGPLASAARVAAAAGARAGRRSRRRRPRCRRLRPRPARPGAAAAAPGRAAIALAPPPPPATPAWESDFSATPATSQVSSSGWATFGQFEDGNAASLSVAEAADFALPLEASEPSAVSSDAEGLLGAFQSLGPTPATPPETPLSSAATDQPTVTRQPSRLPETVAPKDAQLERLQARCDALEAKLGDKEEEVRSLREELAQKLRQIEVLQQQLSQASLPPETTVSISKQLSGMGPALRGLESSFHVERTGPSSSGSSPTKAAGHRRSFTAGSAISMASPMRSTSSTTSRPASAQWNRRDNGQPTCFEQLNPLG</sequence>